<feature type="compositionally biased region" description="Basic and acidic residues" evidence="1">
    <location>
        <begin position="139"/>
        <end position="170"/>
    </location>
</feature>
<proteinExistence type="predicted"/>
<feature type="region of interest" description="Disordered" evidence="1">
    <location>
        <begin position="68"/>
        <end position="335"/>
    </location>
</feature>
<accession>A0A915YNL8</accession>
<comment type="caution">
    <text evidence="2">The sequence shown here is derived from an EMBL/GenBank/DDBJ whole genome shotgun (WGS) entry which is preliminary data.</text>
</comment>
<dbReference type="AlphaFoldDB" id="A0A915YNL8"/>
<reference evidence="2" key="1">
    <citation type="submission" date="2020-05" db="EMBL/GenBank/DDBJ databases">
        <authorList>
            <person name="Rincon C."/>
            <person name="Sanders R I."/>
            <person name="Robbins C."/>
            <person name="Chaturvedi A."/>
        </authorList>
    </citation>
    <scope>NUCLEOTIDE SEQUENCE</scope>
    <source>
        <strain evidence="2">CHB12</strain>
    </source>
</reference>
<feature type="compositionally biased region" description="Basic and acidic residues" evidence="1">
    <location>
        <begin position="90"/>
        <end position="128"/>
    </location>
</feature>
<feature type="region of interest" description="Disordered" evidence="1">
    <location>
        <begin position="366"/>
        <end position="389"/>
    </location>
</feature>
<organism evidence="2 3">
    <name type="scientific">Rhizophagus irregularis</name>
    <dbReference type="NCBI Taxonomy" id="588596"/>
    <lineage>
        <taxon>Eukaryota</taxon>
        <taxon>Fungi</taxon>
        <taxon>Fungi incertae sedis</taxon>
        <taxon>Mucoromycota</taxon>
        <taxon>Glomeromycotina</taxon>
        <taxon>Glomeromycetes</taxon>
        <taxon>Glomerales</taxon>
        <taxon>Glomeraceae</taxon>
        <taxon>Rhizophagus</taxon>
    </lineage>
</organism>
<dbReference type="OrthoDB" id="2373924at2759"/>
<sequence>MDDLVLVEEKSACTFYTNYVNFNDTSTEYEYLVLINMIDPTNFILCDHSEMSSQVEEFIPGGYPVTPQHENTLGDLENSNIENNAENDTTVDKAENKDVVNAENKDVENKTAKNDIENKTDDDIENKAKNVVKTNTENDVEKKAENKVSENKESKESKDNKELENKEKIAKSFPLKFEPNSSVEPTDDNNFTKATTNKGSSALGGIGINPTILLGIGPDSPPHPFYQESGELKDTSQKSDDQKTFDFNGDYNEQKGKEQIADKQEQQKPKDERVDLGIKPLGNQPLPSPYKPEAEGADRSVHKQSEGAKGEMTPPGKTTAVHPESQNSGPRITKRDRINATISKAVGIFKQKLGKLIKNDDLVARGTEEKDEADKTKENAEVQKKMNEF</sequence>
<gene>
    <name evidence="2" type="ORF">CHRIB12_LOCUS640</name>
</gene>
<feature type="compositionally biased region" description="Basic and acidic residues" evidence="1">
    <location>
        <begin position="252"/>
        <end position="276"/>
    </location>
</feature>
<feature type="compositionally biased region" description="Polar residues" evidence="1">
    <location>
        <begin position="179"/>
        <end position="200"/>
    </location>
</feature>
<feature type="compositionally biased region" description="Basic and acidic residues" evidence="1">
    <location>
        <begin position="230"/>
        <end position="244"/>
    </location>
</feature>
<feature type="compositionally biased region" description="Basic and acidic residues" evidence="1">
    <location>
        <begin position="292"/>
        <end position="309"/>
    </location>
</feature>
<dbReference type="Proteomes" id="UP000684084">
    <property type="component" value="Unassembled WGS sequence"/>
</dbReference>
<protein>
    <submittedName>
        <fullName evidence="2">Uncharacterized protein</fullName>
    </submittedName>
</protein>
<evidence type="ECO:0000256" key="1">
    <source>
        <dbReference type="SAM" id="MobiDB-lite"/>
    </source>
</evidence>
<dbReference type="VEuPathDB" id="FungiDB:RhiirFUN_001339"/>
<feature type="compositionally biased region" description="Polar residues" evidence="1">
    <location>
        <begin position="77"/>
        <end position="88"/>
    </location>
</feature>
<evidence type="ECO:0000313" key="3">
    <source>
        <dbReference type="Proteomes" id="UP000684084"/>
    </source>
</evidence>
<dbReference type="EMBL" id="CAGKOT010000001">
    <property type="protein sequence ID" value="CAB5298243.1"/>
    <property type="molecule type" value="Genomic_DNA"/>
</dbReference>
<name>A0A915YNL8_9GLOM</name>
<evidence type="ECO:0000313" key="2">
    <source>
        <dbReference type="EMBL" id="CAB5298243.1"/>
    </source>
</evidence>